<dbReference type="Gene3D" id="1.10.418.10">
    <property type="entry name" value="Calponin-like domain"/>
    <property type="match status" value="1"/>
</dbReference>
<dbReference type="PANTHER" id="PTHR23167:SF45">
    <property type="entry name" value="SMOOTHELIN-LIKE PROTEIN 1"/>
    <property type="match status" value="1"/>
</dbReference>
<dbReference type="Pfam" id="PF00307">
    <property type="entry name" value="CH"/>
    <property type="match status" value="1"/>
</dbReference>
<reference evidence="6" key="2">
    <citation type="submission" date="2025-09" db="UniProtKB">
        <authorList>
            <consortium name="Ensembl"/>
        </authorList>
    </citation>
    <scope>IDENTIFICATION</scope>
</reference>
<keyword evidence="1" id="KW-0597">Phosphoprotein</keyword>
<feature type="compositionally biased region" description="Pro residues" evidence="4">
    <location>
        <begin position="230"/>
        <end position="264"/>
    </location>
</feature>
<evidence type="ECO:0000313" key="7">
    <source>
        <dbReference type="Proteomes" id="UP000472261"/>
    </source>
</evidence>
<dbReference type="InterPro" id="IPR050540">
    <property type="entry name" value="F-actin_Monoox_Mical"/>
</dbReference>
<feature type="compositionally biased region" description="Polar residues" evidence="4">
    <location>
        <begin position="517"/>
        <end position="528"/>
    </location>
</feature>
<evidence type="ECO:0000256" key="1">
    <source>
        <dbReference type="ARBA" id="ARBA00022553"/>
    </source>
</evidence>
<name>A0A669PHZ4_PHACC</name>
<dbReference type="FunFam" id="1.10.418.10:FF:000009">
    <property type="entry name" value="smoothelin isoform X2"/>
    <property type="match status" value="1"/>
</dbReference>
<feature type="compositionally biased region" description="Low complexity" evidence="4">
    <location>
        <begin position="549"/>
        <end position="600"/>
    </location>
</feature>
<organism evidence="6 7">
    <name type="scientific">Phasianus colchicus</name>
    <name type="common">Common pheasant</name>
    <dbReference type="NCBI Taxonomy" id="9054"/>
    <lineage>
        <taxon>Eukaryota</taxon>
        <taxon>Metazoa</taxon>
        <taxon>Chordata</taxon>
        <taxon>Craniata</taxon>
        <taxon>Vertebrata</taxon>
        <taxon>Euteleostomi</taxon>
        <taxon>Archelosauria</taxon>
        <taxon>Archosauria</taxon>
        <taxon>Dinosauria</taxon>
        <taxon>Saurischia</taxon>
        <taxon>Theropoda</taxon>
        <taxon>Coelurosauria</taxon>
        <taxon>Aves</taxon>
        <taxon>Neognathae</taxon>
        <taxon>Galloanserae</taxon>
        <taxon>Galliformes</taxon>
        <taxon>Phasianidae</taxon>
        <taxon>Phasianinae</taxon>
        <taxon>Phasianus</taxon>
    </lineage>
</organism>
<feature type="compositionally biased region" description="Basic and acidic residues" evidence="4">
    <location>
        <begin position="369"/>
        <end position="385"/>
    </location>
</feature>
<dbReference type="SUPFAM" id="SSF47576">
    <property type="entry name" value="Calponin-homology domain, CH-domain"/>
    <property type="match status" value="1"/>
</dbReference>
<sequence>MHVGRALPPTRSAAPPRRRSRPIGDGWGRDSSASPALIGRRERGRGERRRLERPRALAAIRPKGVGAERQWVGTVELGARPVAGPARPTRDLRVSLWICPARLCPRVSVSALCLCSRAPLCECVPYVPPCVSPGSVYPVFPMSPSSPIYKCPSCSSVSHACLPSPPYACVSRVSPLVSLHAPLCACFPHIPPTCDASKSPGAPMCTCPPMSYVYPRSHLPPCPCVPPVPVPSSSPRRPQAPPGLPRPPPSPPLPAMPPSGPRPAPSALTEGGTCGGHTAAGRAERAHCRNMESPTTGGAPAPSDTALGDLTQTSTGPTEGTVRGDSRESVAQEGQAEAGRAEGGAGGEAAGDVGSESKGEAAENAGSKAKVEAVKDCESDAKGEAAGDAGSEANIVGDAGSETKEEAAKDAGSEAKEEAAKDAGSEAEEEAAKDAGSEAKEEAAKNSGSEAKGKAAEDAGNEAKTAGDAGSEAEAAEDAGKEPTAGQAAEREAEAQTRGSAVPQEEAEPGPRPVAAGSTQGQQEPTWQQDEDDELWPEFPPCSPTEGATSPTTPLSPTSPVSPTFPVSPTSPSSPVSPTSPTAGSTESSGGRESGVSAVGPRGRVPPRVAAVGRPRVSSRAHGRSAILEKFGGAATGPAPHLKRVGASGSVKAMLLEWCRARTRGYQHVDIQNFSGSWSSGLAFCALIHSFFPDAFDYGSLEPQDRRHNFTLAFTTAEERVDCAQLLEVEDMLRLAVPDAKCIYTYVQELYRSLVAKGLVKTKKR</sequence>
<feature type="compositionally biased region" description="Basic and acidic residues" evidence="4">
    <location>
        <begin position="39"/>
        <end position="51"/>
    </location>
</feature>
<keyword evidence="2" id="KW-0175">Coiled coil</keyword>
<evidence type="ECO:0000259" key="5">
    <source>
        <dbReference type="PROSITE" id="PS50021"/>
    </source>
</evidence>
<evidence type="ECO:0000256" key="4">
    <source>
        <dbReference type="SAM" id="MobiDB-lite"/>
    </source>
</evidence>
<proteinExistence type="inferred from homology"/>
<dbReference type="AlphaFoldDB" id="A0A669PHZ4"/>
<dbReference type="PROSITE" id="PS50021">
    <property type="entry name" value="CH"/>
    <property type="match status" value="1"/>
</dbReference>
<dbReference type="Proteomes" id="UP000472261">
    <property type="component" value="Unplaced"/>
</dbReference>
<protein>
    <recommendedName>
        <fullName evidence="5">Calponin-homology (CH) domain-containing protein</fullName>
    </recommendedName>
</protein>
<keyword evidence="7" id="KW-1185">Reference proteome</keyword>
<feature type="compositionally biased region" description="Basic and acidic residues" evidence="4">
    <location>
        <begin position="401"/>
        <end position="444"/>
    </location>
</feature>
<comment type="similarity">
    <text evidence="3">Belongs to the smoothelin family.</text>
</comment>
<dbReference type="Ensembl" id="ENSPCLT00000010539.1">
    <property type="protein sequence ID" value="ENSPCLP00000007664.1"/>
    <property type="gene ID" value="ENSPCLG00000006419.1"/>
</dbReference>
<dbReference type="InterPro" id="IPR001715">
    <property type="entry name" value="CH_dom"/>
</dbReference>
<feature type="region of interest" description="Disordered" evidence="4">
    <location>
        <begin position="230"/>
        <end position="623"/>
    </location>
</feature>
<reference evidence="6" key="1">
    <citation type="submission" date="2025-08" db="UniProtKB">
        <authorList>
            <consortium name="Ensembl"/>
        </authorList>
    </citation>
    <scope>IDENTIFICATION</scope>
</reference>
<dbReference type="InterPro" id="IPR036872">
    <property type="entry name" value="CH_dom_sf"/>
</dbReference>
<dbReference type="PANTHER" id="PTHR23167">
    <property type="entry name" value="CALPONIN HOMOLOGY DOMAIN-CONTAINING PROTEIN DDB_G0272472-RELATED"/>
    <property type="match status" value="1"/>
</dbReference>
<evidence type="ECO:0000256" key="3">
    <source>
        <dbReference type="ARBA" id="ARBA00061655"/>
    </source>
</evidence>
<dbReference type="OMA" id="WICPARL"/>
<accession>A0A669PHZ4</accession>
<evidence type="ECO:0000313" key="6">
    <source>
        <dbReference type="Ensembl" id="ENSPCLP00000007664.1"/>
    </source>
</evidence>
<dbReference type="SMART" id="SM00033">
    <property type="entry name" value="CH"/>
    <property type="match status" value="1"/>
</dbReference>
<evidence type="ECO:0000256" key="2">
    <source>
        <dbReference type="ARBA" id="ARBA00023054"/>
    </source>
</evidence>
<feature type="region of interest" description="Disordered" evidence="4">
    <location>
        <begin position="1"/>
        <end position="51"/>
    </location>
</feature>
<feature type="domain" description="Calponin-homology (CH)" evidence="5">
    <location>
        <begin position="649"/>
        <end position="755"/>
    </location>
</feature>